<evidence type="ECO:0000313" key="2">
    <source>
        <dbReference type="EMBL" id="PNC53854.1"/>
    </source>
</evidence>
<dbReference type="InterPro" id="IPR011009">
    <property type="entry name" value="Kinase-like_dom_sf"/>
</dbReference>
<dbReference type="AlphaFoldDB" id="A0AAP8NJN5"/>
<feature type="domain" description="Protein kinase" evidence="1">
    <location>
        <begin position="39"/>
        <end position="323"/>
    </location>
</feature>
<evidence type="ECO:0000313" key="3">
    <source>
        <dbReference type="Proteomes" id="UP000235914"/>
    </source>
</evidence>
<gene>
    <name evidence="2" type="ORF">CXU09_11215</name>
</gene>
<dbReference type="SMART" id="SM00220">
    <property type="entry name" value="S_TKc"/>
    <property type="match status" value="1"/>
</dbReference>
<dbReference type="Pfam" id="PF00069">
    <property type="entry name" value="Pkinase"/>
    <property type="match status" value="1"/>
</dbReference>
<dbReference type="GO" id="GO:0004672">
    <property type="term" value="F:protein kinase activity"/>
    <property type="evidence" value="ECO:0007669"/>
    <property type="project" value="InterPro"/>
</dbReference>
<protein>
    <recommendedName>
        <fullName evidence="1">Protein kinase domain-containing protein</fullName>
    </recommendedName>
</protein>
<organism evidence="2 3">
    <name type="scientific">Akkermansia muciniphila</name>
    <dbReference type="NCBI Taxonomy" id="239935"/>
    <lineage>
        <taxon>Bacteria</taxon>
        <taxon>Pseudomonadati</taxon>
        <taxon>Verrucomicrobiota</taxon>
        <taxon>Verrucomicrobiia</taxon>
        <taxon>Verrucomicrobiales</taxon>
        <taxon>Akkermansiaceae</taxon>
        <taxon>Akkermansia</taxon>
    </lineage>
</organism>
<dbReference type="SUPFAM" id="SSF56112">
    <property type="entry name" value="Protein kinase-like (PK-like)"/>
    <property type="match status" value="1"/>
</dbReference>
<dbReference type="EMBL" id="PJKN01000007">
    <property type="protein sequence ID" value="PNC53854.1"/>
    <property type="molecule type" value="Genomic_DNA"/>
</dbReference>
<evidence type="ECO:0000259" key="1">
    <source>
        <dbReference type="PROSITE" id="PS50011"/>
    </source>
</evidence>
<dbReference type="GO" id="GO:0005524">
    <property type="term" value="F:ATP binding"/>
    <property type="evidence" value="ECO:0007669"/>
    <property type="project" value="InterPro"/>
</dbReference>
<dbReference type="RefSeq" id="WP_102736109.1">
    <property type="nucleotide sequence ID" value="NZ_PJKN01000007.1"/>
</dbReference>
<accession>A0AAP8NJN5</accession>
<dbReference type="Proteomes" id="UP000235914">
    <property type="component" value="Unassembled WGS sequence"/>
</dbReference>
<proteinExistence type="predicted"/>
<dbReference type="Gene3D" id="1.10.510.10">
    <property type="entry name" value="Transferase(Phosphotransferase) domain 1"/>
    <property type="match status" value="1"/>
</dbReference>
<reference evidence="2 3" key="1">
    <citation type="journal article" date="2017" name="BMC Genomics">
        <title>Genome sequencing of 39 Akkermansia muciniphila isolates reveals its population structure, genomic and functional diverisity, and global distribution in mammalian gut microbiotas.</title>
        <authorList>
            <person name="Guo X."/>
            <person name="Li S."/>
            <person name="Zhang J."/>
            <person name="Wu F."/>
            <person name="Li X."/>
            <person name="Wu D."/>
            <person name="Zhang M."/>
            <person name="Ou Z."/>
            <person name="Jie Z."/>
            <person name="Yan Q."/>
            <person name="Li P."/>
            <person name="Yi J."/>
            <person name="Peng Y."/>
        </authorList>
    </citation>
    <scope>NUCLEOTIDE SEQUENCE [LARGE SCALE GENOMIC DNA]</scope>
    <source>
        <strain evidence="2 3">GP43</strain>
    </source>
</reference>
<dbReference type="InterPro" id="IPR000719">
    <property type="entry name" value="Prot_kinase_dom"/>
</dbReference>
<dbReference type="PROSITE" id="PS50011">
    <property type="entry name" value="PROTEIN_KINASE_DOM"/>
    <property type="match status" value="1"/>
</dbReference>
<sequence length="408" mass="46888">MTPFYALHHQVRRLDEELCGNGRKYSTGDVLFSDRGKRIVLGKPIAEGGEGSVFTAHAASEIPLVAKLYHPTQRMRWREQKLRLMCSRPIRFPCVAWPCEILYDELRRFVGVLMPRVDGVPLGAFAFHAELLKKQFPSWTRFDLTRLCLNLSESVHTLHRYGVVLGDLHPGNVMVSPDGSICWVDADSFQVEDYPCSVGTERFRAPELRGNYGDFLRTRSHDTYALSVLLFMTLTLGLSPFARQGHGEDMQEAVRKGTLPYPFASYKPPAGIYPPDTPGRYVWSYLPRKLRDALGHNLTCVQHRDLCPRVSPGYLTRCFHQYLRDMEPGGRRNHPMYRDLLHDRPCPPRSLLVQMTPNICTDCGFRFREAPDDVARRLRQSHGHPLCRLCIRRRRSLNQAFRNSTINH</sequence>
<comment type="caution">
    <text evidence="2">The sequence shown here is derived from an EMBL/GenBank/DDBJ whole genome shotgun (WGS) entry which is preliminary data.</text>
</comment>
<name>A0AAP8NJN5_9BACT</name>